<evidence type="ECO:0000313" key="3">
    <source>
        <dbReference type="EMBL" id="RUL63220.1"/>
    </source>
</evidence>
<dbReference type="PANTHER" id="PTHR38593">
    <property type="entry name" value="BLR2558 PROTEIN"/>
    <property type="match status" value="1"/>
</dbReference>
<accession>A0A432LSE2</accession>
<evidence type="ECO:0000259" key="2">
    <source>
        <dbReference type="Pfam" id="PF13628"/>
    </source>
</evidence>
<dbReference type="InterPro" id="IPR012347">
    <property type="entry name" value="Ferritin-like"/>
</dbReference>
<feature type="compositionally biased region" description="Polar residues" evidence="1">
    <location>
        <begin position="162"/>
        <end position="171"/>
    </location>
</feature>
<dbReference type="EMBL" id="RYZR01000006">
    <property type="protein sequence ID" value="RUL63220.1"/>
    <property type="molecule type" value="Genomic_DNA"/>
</dbReference>
<gene>
    <name evidence="3" type="ORF">EKH79_12505</name>
</gene>
<organism evidence="3 4">
    <name type="scientific">Dyella dinghuensis</name>
    <dbReference type="NCBI Taxonomy" id="1920169"/>
    <lineage>
        <taxon>Bacteria</taxon>
        <taxon>Pseudomonadati</taxon>
        <taxon>Pseudomonadota</taxon>
        <taxon>Gammaproteobacteria</taxon>
        <taxon>Lysobacterales</taxon>
        <taxon>Rhodanobacteraceae</taxon>
        <taxon>Dyella</taxon>
    </lineage>
</organism>
<feature type="compositionally biased region" description="Low complexity" evidence="1">
    <location>
        <begin position="249"/>
        <end position="271"/>
    </location>
</feature>
<comment type="caution">
    <text evidence="3">The sequence shown here is derived from an EMBL/GenBank/DDBJ whole genome shotgun (WGS) entry which is preliminary data.</text>
</comment>
<keyword evidence="4" id="KW-1185">Reference proteome</keyword>
<feature type="region of interest" description="Disordered" evidence="1">
    <location>
        <begin position="249"/>
        <end position="288"/>
    </location>
</feature>
<dbReference type="PANTHER" id="PTHR38593:SF1">
    <property type="entry name" value="BLR2558 PROTEIN"/>
    <property type="match status" value="1"/>
</dbReference>
<feature type="region of interest" description="Disordered" evidence="1">
    <location>
        <begin position="17"/>
        <end position="46"/>
    </location>
</feature>
<feature type="domain" description="DUF4142" evidence="2">
    <location>
        <begin position="102"/>
        <end position="237"/>
    </location>
</feature>
<feature type="region of interest" description="Disordered" evidence="1">
    <location>
        <begin position="162"/>
        <end position="182"/>
    </location>
</feature>
<dbReference type="AlphaFoldDB" id="A0A432LSE2"/>
<dbReference type="Gene3D" id="1.20.1260.10">
    <property type="match status" value="1"/>
</dbReference>
<dbReference type="InterPro" id="IPR025419">
    <property type="entry name" value="DUF4142"/>
</dbReference>
<evidence type="ECO:0000313" key="4">
    <source>
        <dbReference type="Proteomes" id="UP000267077"/>
    </source>
</evidence>
<proteinExistence type="predicted"/>
<name>A0A432LSE2_9GAMM</name>
<dbReference type="Pfam" id="PF13628">
    <property type="entry name" value="DUF4142"/>
    <property type="match status" value="1"/>
</dbReference>
<reference evidence="3 4" key="1">
    <citation type="submission" date="2018-12" db="EMBL/GenBank/DDBJ databases">
        <title>Dyella dinghuensis sp. nov. DHOA06 and Dyella choica sp. nov. 4M-K27, isolated from forest soil.</title>
        <authorList>
            <person name="Qiu L.-H."/>
            <person name="Gao Z.-H."/>
        </authorList>
    </citation>
    <scope>NUCLEOTIDE SEQUENCE [LARGE SCALE GENOMIC DNA]</scope>
    <source>
        <strain evidence="3 4">DHOA06</strain>
    </source>
</reference>
<protein>
    <submittedName>
        <fullName evidence="3">DUF4142 domain-containing protein</fullName>
    </submittedName>
</protein>
<sequence>MPFVPFEARRTISEMARAANRSSTVSKLPGRSAPMPQTTPCTRRGRNDHADITLASRHAYGGLIMSKRHGYKTLAAALLFAASGFALAYADTSTSNGKLSDSDSTFLQQAAQNGVAVTQLGQMALNKSSDPKVKQLAQQLVDDQNKTNDQLKSLAQAKQVTLPTDATSDAQKQNKKLQGESGSAFDEAWSKAVVSDHQKAVKTFTQEGKDAKDADVKKFAQGALPGMNEHLKSAQAIAAIPAARDDAMSTAMKASTSSPMEAMPAAMPTASGANDTPAEAGAAADIKH</sequence>
<dbReference type="Proteomes" id="UP000267077">
    <property type="component" value="Unassembled WGS sequence"/>
</dbReference>
<evidence type="ECO:0000256" key="1">
    <source>
        <dbReference type="SAM" id="MobiDB-lite"/>
    </source>
</evidence>